<dbReference type="AlphaFoldDB" id="A0A4V2Z3Y1"/>
<dbReference type="PANTHER" id="PTHR24320:SF148">
    <property type="entry name" value="NAD(P)-BINDING ROSSMANN-FOLD SUPERFAMILY PROTEIN"/>
    <property type="match status" value="1"/>
</dbReference>
<evidence type="ECO:0000256" key="2">
    <source>
        <dbReference type="ARBA" id="ARBA00023002"/>
    </source>
</evidence>
<comment type="similarity">
    <text evidence="1 3">Belongs to the short-chain dehydrogenases/reductases (SDR) family.</text>
</comment>
<dbReference type="PANTHER" id="PTHR24320">
    <property type="entry name" value="RETINOL DEHYDROGENASE"/>
    <property type="match status" value="1"/>
</dbReference>
<dbReference type="RefSeq" id="WP_131959042.1">
    <property type="nucleotide sequence ID" value="NZ_SMFL01000005.1"/>
</dbReference>
<proteinExistence type="inferred from homology"/>
<accession>A0A4V2Z3Y1</accession>
<dbReference type="Pfam" id="PF00106">
    <property type="entry name" value="adh_short"/>
    <property type="match status" value="1"/>
</dbReference>
<keyword evidence="2" id="KW-0560">Oxidoreductase</keyword>
<dbReference type="InterPro" id="IPR002347">
    <property type="entry name" value="SDR_fam"/>
</dbReference>
<dbReference type="SUPFAM" id="SSF51735">
    <property type="entry name" value="NAD(P)-binding Rossmann-fold domains"/>
    <property type="match status" value="1"/>
</dbReference>
<reference evidence="4 5" key="1">
    <citation type="submission" date="2019-03" db="EMBL/GenBank/DDBJ databases">
        <title>Dyadobacter AR-3-6 sp. nov., isolated from arctic soil.</title>
        <authorList>
            <person name="Chaudhary D.K."/>
        </authorList>
    </citation>
    <scope>NUCLEOTIDE SEQUENCE [LARGE SCALE GENOMIC DNA]</scope>
    <source>
        <strain evidence="4 5">AR-3-6</strain>
    </source>
</reference>
<dbReference type="PRINTS" id="PR00080">
    <property type="entry name" value="SDRFAMILY"/>
</dbReference>
<dbReference type="EMBL" id="SMFL01000005">
    <property type="protein sequence ID" value="TDE14458.1"/>
    <property type="molecule type" value="Genomic_DNA"/>
</dbReference>
<evidence type="ECO:0000313" key="4">
    <source>
        <dbReference type="EMBL" id="TDE14458.1"/>
    </source>
</evidence>
<dbReference type="CDD" id="cd05327">
    <property type="entry name" value="retinol-DH_like_SDR_c_like"/>
    <property type="match status" value="1"/>
</dbReference>
<dbReference type="OrthoDB" id="597510at2"/>
<evidence type="ECO:0000313" key="5">
    <source>
        <dbReference type="Proteomes" id="UP000294850"/>
    </source>
</evidence>
<dbReference type="GO" id="GO:0016491">
    <property type="term" value="F:oxidoreductase activity"/>
    <property type="evidence" value="ECO:0007669"/>
    <property type="project" value="UniProtKB-KW"/>
</dbReference>
<dbReference type="Proteomes" id="UP000294850">
    <property type="component" value="Unassembled WGS sequence"/>
</dbReference>
<dbReference type="InterPro" id="IPR036291">
    <property type="entry name" value="NAD(P)-bd_dom_sf"/>
</dbReference>
<comment type="caution">
    <text evidence="4">The sequence shown here is derived from an EMBL/GenBank/DDBJ whole genome shotgun (WGS) entry which is preliminary data.</text>
</comment>
<dbReference type="PRINTS" id="PR00081">
    <property type="entry name" value="GDHRDH"/>
</dbReference>
<organism evidence="4 5">
    <name type="scientific">Dyadobacter psychrotolerans</name>
    <dbReference type="NCBI Taxonomy" id="2541721"/>
    <lineage>
        <taxon>Bacteria</taxon>
        <taxon>Pseudomonadati</taxon>
        <taxon>Bacteroidota</taxon>
        <taxon>Cytophagia</taxon>
        <taxon>Cytophagales</taxon>
        <taxon>Spirosomataceae</taxon>
        <taxon>Dyadobacter</taxon>
    </lineage>
</organism>
<name>A0A4V2Z3Y1_9BACT</name>
<sequence length="277" mass="30108">MSNKTALITGPTSGIGYVTAIELAKKGYDLILVARSEAKARLVQEEISGRVKADFVGCDLSDITSVKDAVQEIKSRYDKIDVLINNAGQIFQHKQFSPDGIELTFATNHIGPFVLTTGLIDLLKSADKARIVNVASEAHFFAFYDIRKLVDPPVYQDLIVYGRSKLANILFSNELAERLESFGITSNAVHPGTVASNFAADGTGITAAFMKLLRPFLKTTSQGAETSIFAASSPFAEGISGKYLVNCKPGRTSGAAKNRKLGQELWEFSERLVLDHE</sequence>
<dbReference type="Gene3D" id="3.40.50.720">
    <property type="entry name" value="NAD(P)-binding Rossmann-like Domain"/>
    <property type="match status" value="1"/>
</dbReference>
<gene>
    <name evidence="4" type="ORF">E0F88_14755</name>
</gene>
<protein>
    <submittedName>
        <fullName evidence="4">SDR family oxidoreductase</fullName>
    </submittedName>
</protein>
<keyword evidence="5" id="KW-1185">Reference proteome</keyword>
<evidence type="ECO:0000256" key="1">
    <source>
        <dbReference type="ARBA" id="ARBA00006484"/>
    </source>
</evidence>
<evidence type="ECO:0000256" key="3">
    <source>
        <dbReference type="RuleBase" id="RU000363"/>
    </source>
</evidence>